<dbReference type="STRING" id="1365484.W6QR05"/>
<dbReference type="GO" id="GO:0000184">
    <property type="term" value="P:nuclear-transcribed mRNA catabolic process, nonsense-mediated decay"/>
    <property type="evidence" value="ECO:0007669"/>
    <property type="project" value="TreeGrafter"/>
</dbReference>
<evidence type="ECO:0000313" key="2">
    <source>
        <dbReference type="EMBL" id="CDM36504.1"/>
    </source>
</evidence>
<dbReference type="Proteomes" id="UP000030686">
    <property type="component" value="Unassembled WGS sequence"/>
</dbReference>
<dbReference type="GO" id="GO:0042162">
    <property type="term" value="F:telomeric DNA binding"/>
    <property type="evidence" value="ECO:0007669"/>
    <property type="project" value="TreeGrafter"/>
</dbReference>
<dbReference type="InterPro" id="IPR045153">
    <property type="entry name" value="Est1/Ebs1-like"/>
</dbReference>
<dbReference type="PANTHER" id="PTHR15696:SF0">
    <property type="entry name" value="TELOMERASE-BINDING PROTEIN EST1A"/>
    <property type="match status" value="1"/>
</dbReference>
<dbReference type="OMA" id="HEHEQFF"/>
<dbReference type="GO" id="GO:0070034">
    <property type="term" value="F:telomerase RNA binding"/>
    <property type="evidence" value="ECO:0007669"/>
    <property type="project" value="TreeGrafter"/>
</dbReference>
<protein>
    <submittedName>
        <fullName evidence="2">DNA/RNA-binding domain, Est1-type</fullName>
    </submittedName>
</protein>
<evidence type="ECO:0000313" key="3">
    <source>
        <dbReference type="Proteomes" id="UP000030686"/>
    </source>
</evidence>
<dbReference type="PANTHER" id="PTHR15696">
    <property type="entry name" value="SMG-7 SUPPRESSOR WITH MORPHOLOGICAL EFFECT ON GENITALIA PROTEIN 7"/>
    <property type="match status" value="1"/>
</dbReference>
<evidence type="ECO:0000259" key="1">
    <source>
        <dbReference type="Pfam" id="PF10373"/>
    </source>
</evidence>
<keyword evidence="3" id="KW-1185">Reference proteome</keyword>
<feature type="domain" description="DNA/RNA-binding" evidence="1">
    <location>
        <begin position="180"/>
        <end position="227"/>
    </location>
</feature>
<name>W6QR05_PENRF</name>
<dbReference type="InterPro" id="IPR011990">
    <property type="entry name" value="TPR-like_helical_dom_sf"/>
</dbReference>
<dbReference type="Pfam" id="PF10373">
    <property type="entry name" value="EST1_DNA_bind"/>
    <property type="match status" value="1"/>
</dbReference>
<dbReference type="OrthoDB" id="4294452at2759"/>
<dbReference type="EMBL" id="HG792019">
    <property type="protein sequence ID" value="CDM36504.1"/>
    <property type="molecule type" value="Genomic_DNA"/>
</dbReference>
<reference evidence="2" key="1">
    <citation type="journal article" date="2014" name="Nat. Commun.">
        <title>Multiple recent horizontal transfers of a large genomic region in cheese making fungi.</title>
        <authorList>
            <person name="Cheeseman K."/>
            <person name="Ropars J."/>
            <person name="Renault P."/>
            <person name="Dupont J."/>
            <person name="Gouzy J."/>
            <person name="Branca A."/>
            <person name="Abraham A.L."/>
            <person name="Ceppi M."/>
            <person name="Conseiller E."/>
            <person name="Debuchy R."/>
            <person name="Malagnac F."/>
            <person name="Goarin A."/>
            <person name="Silar P."/>
            <person name="Lacoste S."/>
            <person name="Sallet E."/>
            <person name="Bensimon A."/>
            <person name="Giraud T."/>
            <person name="Brygoo Y."/>
        </authorList>
    </citation>
    <scope>NUCLEOTIDE SEQUENCE [LARGE SCALE GENOMIC DNA]</scope>
    <source>
        <strain evidence="2">FM164</strain>
    </source>
</reference>
<dbReference type="SUPFAM" id="SSF48452">
    <property type="entry name" value="TPR-like"/>
    <property type="match status" value="1"/>
</dbReference>
<dbReference type="GO" id="GO:0005697">
    <property type="term" value="C:telomerase holoenzyme complex"/>
    <property type="evidence" value="ECO:0007669"/>
    <property type="project" value="TreeGrafter"/>
</dbReference>
<dbReference type="AlphaFoldDB" id="W6QR05"/>
<accession>W6QR05</accession>
<gene>
    <name evidence="2" type="ORF">PROQFM164_S05g000337</name>
</gene>
<proteinExistence type="predicted"/>
<dbReference type="InterPro" id="IPR018834">
    <property type="entry name" value="DNA/RNA-bd_Est1-type"/>
</dbReference>
<sequence length="494" mass="56264">MGSRSLSSEFQGELTTKDFDQIFILIIEAQYARIVECERKCQWLEQSRAPSTVHLPSDRWWGLITLHLSLLHEHEQFFVMCQHPSVSLDVKNVPKKYEMSDRMWRYGIYSLLNILRQSLPGSLKYMLCFIETVSSILKRLILSNSELGDSLFEQLGDVARYGMFAEKLNREYWNVISRCWYQKAADRNPDSGRIQHHLGVLSQPDPLQTLFFLTKALISAQPFPGSRVTVGRFFNDWPNLALQENSMATYFIAAHYVLLRGDSTGRFMTFINGFLSLLPSYMEHHGHQRQHTVYVMSCNFASVFGYHNPAFMAVGSSQSQSGHTSQTNESGPANQKQACGVHLTFRTLSVLLQYSNGHNSVPAIHVSLAFLWGLTCHHPFMESLEARVPWRAITRFLNSLITPNDDFPKIEDASFPAADDGAALQLPEDFLIRGQTWSQLYYPKGFFNGSGDSISIEVDSEVKIRRYRCLWLGVQLAMTVIAITEHPEAEIKAN</sequence>
<dbReference type="Gene3D" id="1.25.40.10">
    <property type="entry name" value="Tetratricopeptide repeat domain"/>
    <property type="match status" value="1"/>
</dbReference>
<organism evidence="2 3">
    <name type="scientific">Penicillium roqueforti (strain FM164)</name>
    <dbReference type="NCBI Taxonomy" id="1365484"/>
    <lineage>
        <taxon>Eukaryota</taxon>
        <taxon>Fungi</taxon>
        <taxon>Dikarya</taxon>
        <taxon>Ascomycota</taxon>
        <taxon>Pezizomycotina</taxon>
        <taxon>Eurotiomycetes</taxon>
        <taxon>Eurotiomycetidae</taxon>
        <taxon>Eurotiales</taxon>
        <taxon>Aspergillaceae</taxon>
        <taxon>Penicillium</taxon>
    </lineage>
</organism>